<feature type="transmembrane region" description="Helical" evidence="2">
    <location>
        <begin position="951"/>
        <end position="974"/>
    </location>
</feature>
<keyword evidence="2" id="KW-1133">Transmembrane helix</keyword>
<evidence type="ECO:0000256" key="2">
    <source>
        <dbReference type="SAM" id="Phobius"/>
    </source>
</evidence>
<name>D7FRH1_ECTSI</name>
<dbReference type="InterPro" id="IPR011050">
    <property type="entry name" value="Pectin_lyase_fold/virulence"/>
</dbReference>
<organism evidence="3 4">
    <name type="scientific">Ectocarpus siliculosus</name>
    <name type="common">Brown alga</name>
    <name type="synonym">Conferva siliculosa</name>
    <dbReference type="NCBI Taxonomy" id="2880"/>
    <lineage>
        <taxon>Eukaryota</taxon>
        <taxon>Sar</taxon>
        <taxon>Stramenopiles</taxon>
        <taxon>Ochrophyta</taxon>
        <taxon>PX clade</taxon>
        <taxon>Phaeophyceae</taxon>
        <taxon>Ectocarpales</taxon>
        <taxon>Ectocarpaceae</taxon>
        <taxon>Ectocarpus</taxon>
    </lineage>
</organism>
<dbReference type="SUPFAM" id="SSF51905">
    <property type="entry name" value="FAD/NAD(P)-binding domain"/>
    <property type="match status" value="1"/>
</dbReference>
<feature type="transmembrane region" description="Helical" evidence="2">
    <location>
        <begin position="797"/>
        <end position="818"/>
    </location>
</feature>
<keyword evidence="2" id="KW-0472">Membrane</keyword>
<dbReference type="InParanoid" id="D7FRH1"/>
<feature type="compositionally biased region" description="Low complexity" evidence="1">
    <location>
        <begin position="1194"/>
        <end position="1206"/>
    </location>
</feature>
<feature type="transmembrane region" description="Helical" evidence="2">
    <location>
        <begin position="1049"/>
        <end position="1080"/>
    </location>
</feature>
<dbReference type="PANTHER" id="PTHR11319">
    <property type="entry name" value="G PROTEIN-COUPLED RECEPTOR-RELATED"/>
    <property type="match status" value="1"/>
</dbReference>
<dbReference type="EMBL" id="FN648392">
    <property type="protein sequence ID" value="CBJ30762.1"/>
    <property type="molecule type" value="Genomic_DNA"/>
</dbReference>
<evidence type="ECO:0000256" key="1">
    <source>
        <dbReference type="SAM" id="MobiDB-lite"/>
    </source>
</evidence>
<reference evidence="3 4" key="1">
    <citation type="journal article" date="2010" name="Nature">
        <title>The Ectocarpus genome and the independent evolution of multicellularity in brown algae.</title>
        <authorList>
            <person name="Cock J.M."/>
            <person name="Sterck L."/>
            <person name="Rouze P."/>
            <person name="Scornet D."/>
            <person name="Allen A.E."/>
            <person name="Amoutzias G."/>
            <person name="Anthouard V."/>
            <person name="Artiguenave F."/>
            <person name="Aury J.M."/>
            <person name="Badger J.H."/>
            <person name="Beszteri B."/>
            <person name="Billiau K."/>
            <person name="Bonnet E."/>
            <person name="Bothwell J.H."/>
            <person name="Bowler C."/>
            <person name="Boyen C."/>
            <person name="Brownlee C."/>
            <person name="Carrano C.J."/>
            <person name="Charrier B."/>
            <person name="Cho G.Y."/>
            <person name="Coelho S.M."/>
            <person name="Collen J."/>
            <person name="Corre E."/>
            <person name="Da Silva C."/>
            <person name="Delage L."/>
            <person name="Delaroque N."/>
            <person name="Dittami S.M."/>
            <person name="Doulbeau S."/>
            <person name="Elias M."/>
            <person name="Farnham G."/>
            <person name="Gachon C.M."/>
            <person name="Gschloessl B."/>
            <person name="Heesch S."/>
            <person name="Jabbari K."/>
            <person name="Jubin C."/>
            <person name="Kawai H."/>
            <person name="Kimura K."/>
            <person name="Kloareg B."/>
            <person name="Kupper F.C."/>
            <person name="Lang D."/>
            <person name="Le Bail A."/>
            <person name="Leblanc C."/>
            <person name="Lerouge P."/>
            <person name="Lohr M."/>
            <person name="Lopez P.J."/>
            <person name="Martens C."/>
            <person name="Maumus F."/>
            <person name="Michel G."/>
            <person name="Miranda-Saavedra D."/>
            <person name="Morales J."/>
            <person name="Moreau H."/>
            <person name="Motomura T."/>
            <person name="Nagasato C."/>
            <person name="Napoli C.A."/>
            <person name="Nelson D.R."/>
            <person name="Nyvall-Collen P."/>
            <person name="Peters A.F."/>
            <person name="Pommier C."/>
            <person name="Potin P."/>
            <person name="Poulain J."/>
            <person name="Quesneville H."/>
            <person name="Read B."/>
            <person name="Rensing S.A."/>
            <person name="Ritter A."/>
            <person name="Rousvoal S."/>
            <person name="Samanta M."/>
            <person name="Samson G."/>
            <person name="Schroeder D.C."/>
            <person name="Segurens B."/>
            <person name="Strittmatter M."/>
            <person name="Tonon T."/>
            <person name="Tregear J.W."/>
            <person name="Valentin K."/>
            <person name="von Dassow P."/>
            <person name="Yamagishi T."/>
            <person name="Van de Peer Y."/>
            <person name="Wincker P."/>
        </authorList>
    </citation>
    <scope>NUCLEOTIDE SEQUENCE [LARGE SCALE GENOMIC DNA]</scope>
    <source>
        <strain evidence="4">Ec32 / CCAP1310/4</strain>
    </source>
</reference>
<proteinExistence type="predicted"/>
<sequence>MNDVTCSLNEAEENGGCFYSAGIGIVNDGTVMLDNLADSGGCIYASADSNVNVNGGEFRGCRSTGNGGFMYVSDGGTVTITGGLVANNVAERRAGVVYSSGDSNDLGGASVTIEGGTFSDNEAQELGGAIVAWGDTNVVTVTGGYFVNNTAKFYGGFIFLEEEASLSCEGATIRDHSAGDQGGGIYGRDAAWVNSSCDLIGNAAPQGAAVYLTHTVMAANFDNHEVTDNVASGGSVFYATDTALFATGLNFQSGVGLQEDSSNRAIQLEGETTLVAEGCVFGGWMGDTVIRNANTAPGSLTLDSCDFSESAAVMVVTSPQSDTIIRNAIVDHLTIENAALVNDSLVLVDNAFDCGTPGICAAGECVDSVLGVLCECLSEGYCLDGGGALSVDVLTAPPNVTYSPDPVYFELLVSASADGVTPAIWNLSHEAEDLGLQVLPSSGILPPGENVTVAVTGSPLQDDVGGVLVTRFVVTSAGSGTAESSSSSTGVELEVESAFYLCQAFEYAMPVDSEDDDDDNDPDAASVVCLQCANLDGAEGLDCESPGATLASMPVREGYWRSSQESLVVHGCLHSDACAGATQISSSDDYCKDCYEGPYCAVCAEGCCEGSSHTCHRCSGIKSRLLMFAGIVFGVTIVLFLGVAIVFLIGGLDAVDSVRLSMSRKLSISGKPRGGISRSHHEGTSSISSKRPSGRSNFGGDDDDDDSGGRGRSAAVGNAAVDEEKTRTAAVAGLGPGDYSPERRLSAAATAAAIDRARILEAGARMSDAGGESARTGCCGLGGRIKRWVSLLPMDKLKILVVVWQILTVFPSITGVQFPPSYSRFLSWIDVVNLDVGHVFTASCLLPSVSFYQRLLLTTLTPIGLGCVLVLTHWMAKERAGIGSASVLARKAAWSRHMAAGLLLTFLVFTSASTMAFKTFPCDDEAVEGESYLRADYSLSCKTDKHMYYRIYAGIMIVVYPIGIPLLYAFILWINRDSLNPRVRSEAIPQPTGAVEKKVSLVPANYGDGLQERLDQRRRNPDLVPSMFLWKDFGPDMYYYEVIECGRRILLTGVLIFFAAGTAAQAAMACIFAFVSLLGFELLRPHLDPADMWLYRLGCVIIFLSNFLALLIKVDAAGEGNRAALGGILIAVNVFLILAVLSTSWFATQQMVDDNRNEENSLALAKTMLTFEQRVADDAKVVRGKKQIPESPLSSVGAVSGRGSVGPRPSAEDQQQRGVLSSLRGGSVSAATVNALWEAGKTESSSKGQERPV</sequence>
<dbReference type="AlphaFoldDB" id="D7FRH1"/>
<evidence type="ECO:0000313" key="3">
    <source>
        <dbReference type="EMBL" id="CBJ30762.1"/>
    </source>
</evidence>
<dbReference type="Proteomes" id="UP000002630">
    <property type="component" value="Linkage Group LG06"/>
</dbReference>
<feature type="transmembrane region" description="Helical" evidence="2">
    <location>
        <begin position="897"/>
        <end position="917"/>
    </location>
</feature>
<accession>D7FRH1</accession>
<feature type="transmembrane region" description="Helical" evidence="2">
    <location>
        <begin position="855"/>
        <end position="876"/>
    </location>
</feature>
<feature type="region of interest" description="Disordered" evidence="1">
    <location>
        <begin position="667"/>
        <end position="722"/>
    </location>
</feature>
<dbReference type="PANTHER" id="PTHR11319:SF35">
    <property type="entry name" value="OUTER MEMBRANE PROTEIN PMPC-RELATED"/>
    <property type="match status" value="1"/>
</dbReference>
<feature type="compositionally biased region" description="Low complexity" evidence="1">
    <location>
        <begin position="685"/>
        <end position="699"/>
    </location>
</feature>
<dbReference type="SUPFAM" id="SSF51126">
    <property type="entry name" value="Pectin lyase-like"/>
    <property type="match status" value="1"/>
</dbReference>
<keyword evidence="4" id="KW-1185">Reference proteome</keyword>
<dbReference type="OrthoDB" id="10325979at2759"/>
<keyword evidence="2" id="KW-0812">Transmembrane</keyword>
<feature type="transmembrane region" description="Helical" evidence="2">
    <location>
        <begin position="625"/>
        <end position="655"/>
    </location>
</feature>
<feature type="region of interest" description="Disordered" evidence="1">
    <location>
        <begin position="1182"/>
        <end position="1225"/>
    </location>
</feature>
<evidence type="ECO:0000313" key="4">
    <source>
        <dbReference type="Proteomes" id="UP000002630"/>
    </source>
</evidence>
<feature type="transmembrane region" description="Helical" evidence="2">
    <location>
        <begin position="1124"/>
        <end position="1147"/>
    </location>
</feature>
<gene>
    <name evidence="3" type="ORF">Esi_0214_0032</name>
</gene>
<feature type="transmembrane region" description="Helical" evidence="2">
    <location>
        <begin position="1092"/>
        <end position="1112"/>
    </location>
</feature>
<dbReference type="InterPro" id="IPR036188">
    <property type="entry name" value="FAD/NAD-bd_sf"/>
</dbReference>
<dbReference type="EMBL" id="FN649731">
    <property type="protein sequence ID" value="CBJ30762.1"/>
    <property type="molecule type" value="Genomic_DNA"/>
</dbReference>
<protein>
    <submittedName>
        <fullName evidence="3">Polymorphic outer membrane protein</fullName>
    </submittedName>
</protein>